<proteinExistence type="predicted"/>
<reference evidence="2" key="1">
    <citation type="submission" date="2014-12" db="EMBL/GenBank/DDBJ databases">
        <title>Insight into the proteome of Arion vulgaris.</title>
        <authorList>
            <person name="Aradska J."/>
            <person name="Bulat T."/>
            <person name="Smidak R."/>
            <person name="Sarate P."/>
            <person name="Gangsoo J."/>
            <person name="Sialana F."/>
            <person name="Bilban M."/>
            <person name="Lubec G."/>
        </authorList>
    </citation>
    <scope>NUCLEOTIDE SEQUENCE</scope>
    <source>
        <tissue evidence="2">Skin</tissue>
    </source>
</reference>
<feature type="domain" description="Reverse transcriptase" evidence="1">
    <location>
        <begin position="1"/>
        <end position="163"/>
    </location>
</feature>
<dbReference type="InterPro" id="IPR000477">
    <property type="entry name" value="RT_dom"/>
</dbReference>
<name>A0A0B7BHU2_9EUPU</name>
<accession>A0A0B7BHU2</accession>
<organism evidence="2">
    <name type="scientific">Arion vulgaris</name>
    <dbReference type="NCBI Taxonomy" id="1028688"/>
    <lineage>
        <taxon>Eukaryota</taxon>
        <taxon>Metazoa</taxon>
        <taxon>Spiralia</taxon>
        <taxon>Lophotrochozoa</taxon>
        <taxon>Mollusca</taxon>
        <taxon>Gastropoda</taxon>
        <taxon>Heterobranchia</taxon>
        <taxon>Euthyneura</taxon>
        <taxon>Panpulmonata</taxon>
        <taxon>Eupulmonata</taxon>
        <taxon>Stylommatophora</taxon>
        <taxon>Helicina</taxon>
        <taxon>Arionoidea</taxon>
        <taxon>Arionidae</taxon>
        <taxon>Arion</taxon>
    </lineage>
</organism>
<dbReference type="PROSITE" id="PS50878">
    <property type="entry name" value="RT_POL"/>
    <property type="match status" value="1"/>
</dbReference>
<dbReference type="PANTHER" id="PTHR19446">
    <property type="entry name" value="REVERSE TRANSCRIPTASES"/>
    <property type="match status" value="1"/>
</dbReference>
<evidence type="ECO:0000313" key="2">
    <source>
        <dbReference type="EMBL" id="CEK92909.1"/>
    </source>
</evidence>
<feature type="non-terminal residue" evidence="2">
    <location>
        <position position="163"/>
    </location>
</feature>
<dbReference type="Pfam" id="PF00078">
    <property type="entry name" value="RVT_1"/>
    <property type="match status" value="1"/>
</dbReference>
<evidence type="ECO:0000259" key="1">
    <source>
        <dbReference type="PROSITE" id="PS50878"/>
    </source>
</evidence>
<dbReference type="EMBL" id="HACG01046044">
    <property type="protein sequence ID" value="CEK92909.1"/>
    <property type="molecule type" value="Transcribed_RNA"/>
</dbReference>
<sequence>MQNTVGKLLEKLVACRLERDLEGRHMFPSTCGRYRRNKKTWCNVSIFAYDVFEGFQAGLETCAVVLDLEDAYNKVPITYLIHMLTLLNIDTLLIRWIAKALVERKVALQCGSWYSAPITISPGLPHGSPLSPVLFNVFTIMITKQQLSGRGRTLSFADDIMVY</sequence>
<dbReference type="AlphaFoldDB" id="A0A0B7BHU2"/>
<protein>
    <recommendedName>
        <fullName evidence="1">Reverse transcriptase domain-containing protein</fullName>
    </recommendedName>
</protein>
<gene>
    <name evidence="2" type="primary">ORF190890</name>
</gene>